<organism evidence="10 11">
    <name type="scientific">Winogradskya humida</name>
    <dbReference type="NCBI Taxonomy" id="113566"/>
    <lineage>
        <taxon>Bacteria</taxon>
        <taxon>Bacillati</taxon>
        <taxon>Actinomycetota</taxon>
        <taxon>Actinomycetes</taxon>
        <taxon>Micromonosporales</taxon>
        <taxon>Micromonosporaceae</taxon>
        <taxon>Winogradskya</taxon>
    </lineage>
</organism>
<feature type="transmembrane region" description="Helical" evidence="8">
    <location>
        <begin position="77"/>
        <end position="99"/>
    </location>
</feature>
<reference evidence="10 11" key="1">
    <citation type="submission" date="2021-01" db="EMBL/GenBank/DDBJ databases">
        <title>Whole genome shotgun sequence of Actinoplanes humidus NBRC 14915.</title>
        <authorList>
            <person name="Komaki H."/>
            <person name="Tamura T."/>
        </authorList>
    </citation>
    <scope>NUCLEOTIDE SEQUENCE [LARGE SCALE GENOMIC DNA]</scope>
    <source>
        <strain evidence="10 11">NBRC 14915</strain>
    </source>
</reference>
<protein>
    <recommendedName>
        <fullName evidence="9">Phosphatidic acid phosphatase type 2/haloperoxidase domain-containing protein</fullName>
    </recommendedName>
</protein>
<name>A0ABQ3ZHN0_9ACTN</name>
<feature type="transmembrane region" description="Helical" evidence="8">
    <location>
        <begin position="145"/>
        <end position="167"/>
    </location>
</feature>
<evidence type="ECO:0000256" key="1">
    <source>
        <dbReference type="ARBA" id="ARBA00004651"/>
    </source>
</evidence>
<dbReference type="PANTHER" id="PTHR14969:SF62">
    <property type="entry name" value="DECAPRENYLPHOSPHORYL-5-PHOSPHORIBOSE PHOSPHATASE RV3807C-RELATED"/>
    <property type="match status" value="1"/>
</dbReference>
<gene>
    <name evidence="10" type="ORF">Ahu01nite_011960</name>
</gene>
<comment type="caution">
    <text evidence="10">The sequence shown here is derived from an EMBL/GenBank/DDBJ whole genome shotgun (WGS) entry which is preliminary data.</text>
</comment>
<keyword evidence="11" id="KW-1185">Reference proteome</keyword>
<dbReference type="RefSeq" id="WP_203835347.1">
    <property type="nucleotide sequence ID" value="NZ_BAAATV010000004.1"/>
</dbReference>
<keyword evidence="4" id="KW-0378">Hydrolase</keyword>
<feature type="compositionally biased region" description="Basic and acidic residues" evidence="7">
    <location>
        <begin position="198"/>
        <end position="231"/>
    </location>
</feature>
<feature type="transmembrane region" description="Helical" evidence="8">
    <location>
        <begin position="47"/>
        <end position="70"/>
    </location>
</feature>
<dbReference type="EMBL" id="BOMN01000013">
    <property type="protein sequence ID" value="GIE18094.1"/>
    <property type="molecule type" value="Genomic_DNA"/>
</dbReference>
<evidence type="ECO:0000256" key="5">
    <source>
        <dbReference type="ARBA" id="ARBA00022989"/>
    </source>
</evidence>
<evidence type="ECO:0000256" key="2">
    <source>
        <dbReference type="ARBA" id="ARBA00022475"/>
    </source>
</evidence>
<dbReference type="Proteomes" id="UP000603200">
    <property type="component" value="Unassembled WGS sequence"/>
</dbReference>
<evidence type="ECO:0000256" key="7">
    <source>
        <dbReference type="SAM" id="MobiDB-lite"/>
    </source>
</evidence>
<evidence type="ECO:0000313" key="10">
    <source>
        <dbReference type="EMBL" id="GIE18094.1"/>
    </source>
</evidence>
<evidence type="ECO:0000256" key="8">
    <source>
        <dbReference type="SAM" id="Phobius"/>
    </source>
</evidence>
<proteinExistence type="predicted"/>
<dbReference type="Pfam" id="PF01569">
    <property type="entry name" value="PAP2"/>
    <property type="match status" value="1"/>
</dbReference>
<evidence type="ECO:0000256" key="6">
    <source>
        <dbReference type="ARBA" id="ARBA00023136"/>
    </source>
</evidence>
<dbReference type="SMART" id="SM00014">
    <property type="entry name" value="acidPPc"/>
    <property type="match status" value="1"/>
</dbReference>
<evidence type="ECO:0000259" key="9">
    <source>
        <dbReference type="SMART" id="SM00014"/>
    </source>
</evidence>
<feature type="transmembrane region" description="Helical" evidence="8">
    <location>
        <begin position="119"/>
        <end position="138"/>
    </location>
</feature>
<keyword evidence="6 8" id="KW-0472">Membrane</keyword>
<dbReference type="Gene3D" id="1.20.144.10">
    <property type="entry name" value="Phosphatidic acid phosphatase type 2/haloperoxidase"/>
    <property type="match status" value="1"/>
</dbReference>
<comment type="subcellular location">
    <subcellularLocation>
        <location evidence="1">Cell membrane</location>
        <topology evidence="1">Multi-pass membrane protein</topology>
    </subcellularLocation>
</comment>
<keyword evidence="5 8" id="KW-1133">Transmembrane helix</keyword>
<feature type="domain" description="Phosphatidic acid phosphatase type 2/haloperoxidase" evidence="9">
    <location>
        <begin position="77"/>
        <end position="188"/>
    </location>
</feature>
<evidence type="ECO:0000256" key="4">
    <source>
        <dbReference type="ARBA" id="ARBA00022801"/>
    </source>
</evidence>
<dbReference type="CDD" id="cd03392">
    <property type="entry name" value="PAP2_like_2"/>
    <property type="match status" value="1"/>
</dbReference>
<accession>A0ABQ3ZHN0</accession>
<evidence type="ECO:0000256" key="3">
    <source>
        <dbReference type="ARBA" id="ARBA00022692"/>
    </source>
</evidence>
<dbReference type="InterPro" id="IPR000326">
    <property type="entry name" value="PAP2/HPO"/>
</dbReference>
<feature type="region of interest" description="Disordered" evidence="7">
    <location>
        <begin position="195"/>
        <end position="231"/>
    </location>
</feature>
<keyword evidence="2" id="KW-1003">Cell membrane</keyword>
<evidence type="ECO:0000313" key="11">
    <source>
        <dbReference type="Proteomes" id="UP000603200"/>
    </source>
</evidence>
<dbReference type="SUPFAM" id="SSF48317">
    <property type="entry name" value="Acid phosphatase/Vanadium-dependent haloperoxidase"/>
    <property type="match status" value="1"/>
</dbReference>
<dbReference type="PANTHER" id="PTHR14969">
    <property type="entry name" value="SPHINGOSINE-1-PHOSPHATE PHOSPHOHYDROLASE"/>
    <property type="match status" value="1"/>
</dbReference>
<feature type="transmembrane region" description="Helical" evidence="8">
    <location>
        <begin position="173"/>
        <end position="191"/>
    </location>
</feature>
<keyword evidence="3 8" id="KW-0812">Transmembrane</keyword>
<dbReference type="InterPro" id="IPR036938">
    <property type="entry name" value="PAP2/HPO_sf"/>
</dbReference>
<sequence length="231" mass="24862">MTSRLLWFPAAGFVLLTLAVSRFDIWISAGAHTAALAHPAWRAVMDAVTLTGGTPMIGPLVAFGCLLLLMRGHWRQALFAATAMVVTLTVRLGILGLVARPRPVDRLAPASNYSFPSGHSTASAAAALILVIVCLPSLRHRWSRAALVIMAGLWALAVGVSRVALVVHWPTDVLGAWLLVLVVVPATGLLLDKLPGPRRAEEHDQDPDGVRDPDGDFERRRAGREVDGRRE</sequence>